<dbReference type="PANTHER" id="PTHR48090">
    <property type="entry name" value="UNDECAPRENYL-PHOSPHATE 4-DEOXY-4-FORMAMIDO-L-ARABINOSE TRANSFERASE-RELATED"/>
    <property type="match status" value="1"/>
</dbReference>
<dbReference type="EMBL" id="CP010951">
    <property type="protein sequence ID" value="AMO24439.1"/>
    <property type="molecule type" value="Genomic_DNA"/>
</dbReference>
<dbReference type="AlphaFoldDB" id="A0A127JX29"/>
<dbReference type="SUPFAM" id="SSF53448">
    <property type="entry name" value="Nucleotide-diphospho-sugar transferases"/>
    <property type="match status" value="1"/>
</dbReference>
<dbReference type="Gene3D" id="3.90.550.10">
    <property type="entry name" value="Spore Coat Polysaccharide Biosynthesis Protein SpsA, Chain A"/>
    <property type="match status" value="1"/>
</dbReference>
<feature type="domain" description="Glycosyltransferase 2-like" evidence="1">
    <location>
        <begin position="7"/>
        <end position="140"/>
    </location>
</feature>
<dbReference type="InterPro" id="IPR029044">
    <property type="entry name" value="Nucleotide-diphossugar_trans"/>
</dbReference>
<dbReference type="Proteomes" id="UP000070433">
    <property type="component" value="Chromosome"/>
</dbReference>
<evidence type="ECO:0000313" key="2">
    <source>
        <dbReference type="EMBL" id="AMO24439.1"/>
    </source>
</evidence>
<name>A0A127JX29_9BURK</name>
<proteinExistence type="predicted"/>
<gene>
    <name evidence="2" type="ORF">UC35_18355</name>
</gene>
<dbReference type="Pfam" id="PF00535">
    <property type="entry name" value="Glycos_transf_2"/>
    <property type="match status" value="1"/>
</dbReference>
<dbReference type="CDD" id="cd04179">
    <property type="entry name" value="DPM_DPG-synthase_like"/>
    <property type="match status" value="1"/>
</dbReference>
<protein>
    <recommendedName>
        <fullName evidence="1">Glycosyltransferase 2-like domain-containing protein</fullName>
    </recommendedName>
</protein>
<sequence length="269" mass="30176">MNERLLILIPCYNCERQIARVLRQFTPGIAARFEEILVLDNGSKDRTLEVAAAALKELRGIRACLARNWENYNLGGSHKAAFAYAAAKGYSHVVVLHGDDQGHIADLLCVLDAGLHRQHDACLGARFMTKSKLLGYSRLRIVGNRAMNLLASTVSAAKVLDLGSGLNIFGPRVIGDRKVDRHSDDLCFNVYLLLGMIDDRLSINFFPISWREDDQVSNVRLFSQALKTLGILTEYLLRRTDFRRIDHRDMPRHAYRFNVVAQVGGALPT</sequence>
<evidence type="ECO:0000313" key="3">
    <source>
        <dbReference type="Proteomes" id="UP000070433"/>
    </source>
</evidence>
<organism evidence="2 3">
    <name type="scientific">Ramlibacter tataouinensis</name>
    <dbReference type="NCBI Taxonomy" id="94132"/>
    <lineage>
        <taxon>Bacteria</taxon>
        <taxon>Pseudomonadati</taxon>
        <taxon>Pseudomonadota</taxon>
        <taxon>Betaproteobacteria</taxon>
        <taxon>Burkholderiales</taxon>
        <taxon>Comamonadaceae</taxon>
        <taxon>Ramlibacter</taxon>
    </lineage>
</organism>
<evidence type="ECO:0000259" key="1">
    <source>
        <dbReference type="Pfam" id="PF00535"/>
    </source>
</evidence>
<dbReference type="InterPro" id="IPR001173">
    <property type="entry name" value="Glyco_trans_2-like"/>
</dbReference>
<accession>A0A127JX29</accession>
<dbReference type="InterPro" id="IPR050256">
    <property type="entry name" value="Glycosyltransferase_2"/>
</dbReference>
<dbReference type="PANTHER" id="PTHR48090:SF6">
    <property type="entry name" value="SLR5056 PROTEIN"/>
    <property type="match status" value="1"/>
</dbReference>
<reference evidence="2 3" key="1">
    <citation type="journal article" date="2014" name="Int. J. Syst. Evol. Microbiol.">
        <title>Ramlibacter solisilvae sp. nov., isolated from forest soil, and emended description of the genus Ramlibacter.</title>
        <authorList>
            <person name="Lee H.J."/>
            <person name="Lee S.H."/>
            <person name="Lee S.S."/>
            <person name="Lee J.S."/>
            <person name="Kim Y."/>
            <person name="Kim S.C."/>
            <person name="Jeon C.O."/>
        </authorList>
    </citation>
    <scope>NUCLEOTIDE SEQUENCE [LARGE SCALE GENOMIC DNA]</scope>
    <source>
        <strain evidence="2 3">5-10</strain>
    </source>
</reference>
<dbReference type="RefSeq" id="WP_061502231.1">
    <property type="nucleotide sequence ID" value="NZ_CP010951.1"/>
</dbReference>
<keyword evidence="3" id="KW-1185">Reference proteome</keyword>
<dbReference type="OrthoDB" id="9808633at2"/>